<name>A0A9D2KV41_9BACE</name>
<reference evidence="1" key="1">
    <citation type="journal article" date="2021" name="PeerJ">
        <title>Extensive microbial diversity within the chicken gut microbiome revealed by metagenomics and culture.</title>
        <authorList>
            <person name="Gilroy R."/>
            <person name="Ravi A."/>
            <person name="Getino M."/>
            <person name="Pursley I."/>
            <person name="Horton D.L."/>
            <person name="Alikhan N.F."/>
            <person name="Baker D."/>
            <person name="Gharbi K."/>
            <person name="Hall N."/>
            <person name="Watson M."/>
            <person name="Adriaenssens E.M."/>
            <person name="Foster-Nyarko E."/>
            <person name="Jarju S."/>
            <person name="Secka A."/>
            <person name="Antonio M."/>
            <person name="Oren A."/>
            <person name="Chaudhuri R.R."/>
            <person name="La Ragione R."/>
            <person name="Hildebrand F."/>
            <person name="Pallen M.J."/>
        </authorList>
    </citation>
    <scope>NUCLEOTIDE SEQUENCE</scope>
    <source>
        <strain evidence="1">ChiHjej12B11-9795</strain>
    </source>
</reference>
<dbReference type="PANTHER" id="PTHR35810:SF1">
    <property type="entry name" value="CYTOPLASMIC PROTEIN"/>
    <property type="match status" value="1"/>
</dbReference>
<dbReference type="Proteomes" id="UP000823862">
    <property type="component" value="Unassembled WGS sequence"/>
</dbReference>
<dbReference type="InterPro" id="IPR011204">
    <property type="entry name" value="Virulence_RhuM-like"/>
</dbReference>
<sequence>MENQGEIILYQPDESLKLEVRLEGDNVWLNRSQLAELFDRDIKTIGKHINNALKEELDNVPVVAKFATTAADGKVYQTEHYNLDMVISVGFRVKSKRGVEFRRWANAILKDYMFKGYAINQRIEQLEKTVSQHSEKIDFFVRTSLPPVEGIFYNGQIFDAYKFATDLIKTAKRELLLIDNYVDEAVLLMLSKRNAGVSAVIYTQRITPQLQLDLDRHNDQYPPINIRIYRDSHDRFLIIDDTDIYHIGASLKDLGKKMFAFSKLEIPATAITNLL</sequence>
<evidence type="ECO:0000313" key="1">
    <source>
        <dbReference type="EMBL" id="HJA86027.1"/>
    </source>
</evidence>
<dbReference type="Pfam" id="PF13310">
    <property type="entry name" value="Virulence_RhuM"/>
    <property type="match status" value="1"/>
</dbReference>
<comment type="caution">
    <text evidence="1">The sequence shown here is derived from an EMBL/GenBank/DDBJ whole genome shotgun (WGS) entry which is preliminary data.</text>
</comment>
<organism evidence="1 2">
    <name type="scientific">Candidatus Bacteroides avicola</name>
    <dbReference type="NCBI Taxonomy" id="2838468"/>
    <lineage>
        <taxon>Bacteria</taxon>
        <taxon>Pseudomonadati</taxon>
        <taxon>Bacteroidota</taxon>
        <taxon>Bacteroidia</taxon>
        <taxon>Bacteroidales</taxon>
        <taxon>Bacteroidaceae</taxon>
        <taxon>Bacteroides</taxon>
    </lineage>
</organism>
<reference evidence="1" key="2">
    <citation type="submission" date="2021-04" db="EMBL/GenBank/DDBJ databases">
        <authorList>
            <person name="Gilroy R."/>
        </authorList>
    </citation>
    <scope>NUCLEOTIDE SEQUENCE</scope>
    <source>
        <strain evidence="1">ChiHjej12B11-9795</strain>
    </source>
</reference>
<protein>
    <submittedName>
        <fullName evidence="1">Virulence RhuM family protein</fullName>
    </submittedName>
</protein>
<accession>A0A9D2KV41</accession>
<proteinExistence type="predicted"/>
<evidence type="ECO:0000313" key="2">
    <source>
        <dbReference type="Proteomes" id="UP000823862"/>
    </source>
</evidence>
<gene>
    <name evidence="1" type="ORF">H9950_07550</name>
</gene>
<dbReference type="AlphaFoldDB" id="A0A9D2KV41"/>
<dbReference type="EMBL" id="DWZI01000038">
    <property type="protein sequence ID" value="HJA86027.1"/>
    <property type="molecule type" value="Genomic_DNA"/>
</dbReference>
<dbReference type="PANTHER" id="PTHR35810">
    <property type="entry name" value="CYTOPLASMIC PROTEIN-RELATED"/>
    <property type="match status" value="1"/>
</dbReference>